<dbReference type="Pfam" id="PF03992">
    <property type="entry name" value="ABM"/>
    <property type="match status" value="1"/>
</dbReference>
<dbReference type="PATRIC" id="fig|1045004.4.peg.639"/>
<evidence type="ECO:0000259" key="1">
    <source>
        <dbReference type="Pfam" id="PF03992"/>
    </source>
</evidence>
<gene>
    <name evidence="2" type="ORF">OKIT_0639</name>
</gene>
<feature type="domain" description="ABM" evidence="1">
    <location>
        <begin position="3"/>
        <end position="35"/>
    </location>
</feature>
<dbReference type="AlphaFoldDB" id="G9WJE4"/>
<name>G9WJE4_9LACO</name>
<accession>G9WJE4</accession>
<dbReference type="SUPFAM" id="SSF54909">
    <property type="entry name" value="Dimeric alpha+beta barrel"/>
    <property type="match status" value="1"/>
</dbReference>
<reference evidence="2 3" key="1">
    <citation type="journal article" date="2012" name="PLoS ONE">
        <title>Functional divergence in the genus oenococcus as predicted by genome sequencing of the newly-described species, Oenococcus kitaharae.</title>
        <authorList>
            <person name="Borneman A.R."/>
            <person name="McCarthy J.M."/>
            <person name="Chambers P.J."/>
            <person name="Bartowsky E.J."/>
        </authorList>
    </citation>
    <scope>NUCLEOTIDE SEQUENCE [LARGE SCALE GENOMIC DNA]</scope>
    <source>
        <strain evidence="3">DSM17330</strain>
    </source>
</reference>
<organism evidence="2 3">
    <name type="scientific">Oenococcus kitaharae DSM 17330</name>
    <dbReference type="NCBI Taxonomy" id="1045004"/>
    <lineage>
        <taxon>Bacteria</taxon>
        <taxon>Bacillati</taxon>
        <taxon>Bacillota</taxon>
        <taxon>Bacilli</taxon>
        <taxon>Lactobacillales</taxon>
        <taxon>Lactobacillaceae</taxon>
        <taxon>Oenococcus</taxon>
    </lineage>
</organism>
<evidence type="ECO:0000313" key="3">
    <source>
        <dbReference type="Proteomes" id="UP000004959"/>
    </source>
</evidence>
<dbReference type="InterPro" id="IPR007138">
    <property type="entry name" value="ABM_dom"/>
</dbReference>
<keyword evidence="3" id="KW-1185">Reference proteome</keyword>
<proteinExistence type="predicted"/>
<dbReference type="Proteomes" id="UP000004959">
    <property type="component" value="Chromosome"/>
</dbReference>
<comment type="caution">
    <text evidence="2">The sequence shown here is derived from an EMBL/GenBank/DDBJ whole genome shotgun (WGS) entry which is preliminary data.</text>
</comment>
<dbReference type="HOGENOM" id="CLU_203671_0_0_9"/>
<dbReference type="Gene3D" id="3.30.70.100">
    <property type="match status" value="1"/>
</dbReference>
<protein>
    <recommendedName>
        <fullName evidence="1">ABM domain-containing protein</fullName>
    </recommendedName>
</protein>
<evidence type="ECO:0000313" key="2">
    <source>
        <dbReference type="EMBL" id="EHN58750.1"/>
    </source>
</evidence>
<dbReference type="InterPro" id="IPR011008">
    <property type="entry name" value="Dimeric_a/b-barrel"/>
</dbReference>
<dbReference type="EMBL" id="AFVZ01000001">
    <property type="protein sequence ID" value="EHN58750.1"/>
    <property type="molecule type" value="Genomic_DNA"/>
</dbReference>
<sequence length="61" mass="6765">MDPHEPDAVYVYEVWENEAAHNDSLKLPAVRNLIKAAGPILDRRQLESSSNLTIYGGKASL</sequence>